<dbReference type="EMBL" id="JBHUEN010000020">
    <property type="protein sequence ID" value="MFD1881673.1"/>
    <property type="molecule type" value="Genomic_DNA"/>
</dbReference>
<name>A0ABW4R7L5_9RHOB</name>
<gene>
    <name evidence="2" type="ORF">ACFSCT_08100</name>
</gene>
<keyword evidence="3" id="KW-1185">Reference proteome</keyword>
<dbReference type="PANTHER" id="PTHR30007:SF1">
    <property type="entry name" value="BLR1914 PROTEIN"/>
    <property type="match status" value="1"/>
</dbReference>
<dbReference type="RefSeq" id="WP_379141711.1">
    <property type="nucleotide sequence ID" value="NZ_JBHUEN010000020.1"/>
</dbReference>
<evidence type="ECO:0000313" key="2">
    <source>
        <dbReference type="EMBL" id="MFD1881673.1"/>
    </source>
</evidence>
<feature type="domain" description="Transposase IS4-like" evidence="1">
    <location>
        <begin position="1"/>
        <end position="113"/>
    </location>
</feature>
<protein>
    <submittedName>
        <fullName evidence="2">Transposase</fullName>
    </submittedName>
</protein>
<comment type="caution">
    <text evidence="2">The sequence shown here is derived from an EMBL/GenBank/DDBJ whole genome shotgun (WGS) entry which is preliminary data.</text>
</comment>
<dbReference type="Proteomes" id="UP001597213">
    <property type="component" value="Unassembled WGS sequence"/>
</dbReference>
<sequence>LPVRFELTPGQWADSPQAERLIAGLEGVGHVVADSGYDTEALRSVIAETMQAEAHIKRNRSRARCCHIDWTIYKERHLVESFFNRIKRFRRITLRVEKTLSAFKAFVSIACAMAWLA</sequence>
<dbReference type="InterPro" id="IPR002559">
    <property type="entry name" value="Transposase_11"/>
</dbReference>
<evidence type="ECO:0000259" key="1">
    <source>
        <dbReference type="Pfam" id="PF01609"/>
    </source>
</evidence>
<evidence type="ECO:0000313" key="3">
    <source>
        <dbReference type="Proteomes" id="UP001597213"/>
    </source>
</evidence>
<dbReference type="PANTHER" id="PTHR30007">
    <property type="entry name" value="PHP DOMAIN PROTEIN"/>
    <property type="match status" value="1"/>
</dbReference>
<dbReference type="Pfam" id="PF01609">
    <property type="entry name" value="DDE_Tnp_1"/>
    <property type="match status" value="1"/>
</dbReference>
<organism evidence="2 3">
    <name type="scientific">Paracoccus pacificus</name>
    <dbReference type="NCBI Taxonomy" id="1463598"/>
    <lineage>
        <taxon>Bacteria</taxon>
        <taxon>Pseudomonadati</taxon>
        <taxon>Pseudomonadota</taxon>
        <taxon>Alphaproteobacteria</taxon>
        <taxon>Rhodobacterales</taxon>
        <taxon>Paracoccaceae</taxon>
        <taxon>Paracoccus</taxon>
    </lineage>
</organism>
<feature type="non-terminal residue" evidence="2">
    <location>
        <position position="1"/>
    </location>
</feature>
<proteinExistence type="predicted"/>
<accession>A0ABW4R7L5</accession>
<reference evidence="3" key="1">
    <citation type="journal article" date="2019" name="Int. J. Syst. Evol. Microbiol.">
        <title>The Global Catalogue of Microorganisms (GCM) 10K type strain sequencing project: providing services to taxonomists for standard genome sequencing and annotation.</title>
        <authorList>
            <consortium name="The Broad Institute Genomics Platform"/>
            <consortium name="The Broad Institute Genome Sequencing Center for Infectious Disease"/>
            <person name="Wu L."/>
            <person name="Ma J."/>
        </authorList>
    </citation>
    <scope>NUCLEOTIDE SEQUENCE [LARGE SCALE GENOMIC DNA]</scope>
    <source>
        <strain evidence="3">CCUG 56029</strain>
    </source>
</reference>